<keyword evidence="1" id="KW-0472">Membrane</keyword>
<protein>
    <submittedName>
        <fullName evidence="3">BofC C-terminal domain-containing protein</fullName>
    </submittedName>
</protein>
<dbReference type="Gene3D" id="3.30.70.1740">
    <property type="entry name" value="Bypass-of-forespore C, C-terminal domain"/>
    <property type="match status" value="1"/>
</dbReference>
<evidence type="ECO:0000313" key="3">
    <source>
        <dbReference type="EMBL" id="MFD2670464.1"/>
    </source>
</evidence>
<feature type="transmembrane region" description="Helical" evidence="1">
    <location>
        <begin position="29"/>
        <end position="49"/>
    </location>
</feature>
<sequence length="209" mass="24139">MGGWKVIEVFDSRWLKQLKKKLKNKRRRWALMIGVSGCLLVCGFVVWSASDAMDRDRAVMAPYSSAEEKTVYLHKEYVCGEEKQLLGQLNEAEMDEIRQAHDDWEMMETKSGEIIFRQKVEALSPACKQFGFFGIDEEGNLSLFYGPPSDEQVMRTFFQIDIEYLESSLPQATVLQLYDGIPVRDLEEYESVLSTFSDYAVEVFPEEEL</sequence>
<dbReference type="Proteomes" id="UP001597497">
    <property type="component" value="Unassembled WGS sequence"/>
</dbReference>
<accession>A0ABW5R798</accession>
<proteinExistence type="predicted"/>
<dbReference type="InterPro" id="IPR038117">
    <property type="entry name" value="BofC_C_sf"/>
</dbReference>
<evidence type="ECO:0000259" key="2">
    <source>
        <dbReference type="Pfam" id="PF08955"/>
    </source>
</evidence>
<dbReference type="InterPro" id="IPR015050">
    <property type="entry name" value="BofC_C"/>
</dbReference>
<name>A0ABW5R798_9BACL</name>
<evidence type="ECO:0000256" key="1">
    <source>
        <dbReference type="SAM" id="Phobius"/>
    </source>
</evidence>
<comment type="caution">
    <text evidence="3">The sequence shown here is derived from an EMBL/GenBank/DDBJ whole genome shotgun (WGS) entry which is preliminary data.</text>
</comment>
<dbReference type="RefSeq" id="WP_379927850.1">
    <property type="nucleotide sequence ID" value="NZ_JBHUMM010000002.1"/>
</dbReference>
<evidence type="ECO:0000313" key="4">
    <source>
        <dbReference type="Proteomes" id="UP001597497"/>
    </source>
</evidence>
<dbReference type="Pfam" id="PF08955">
    <property type="entry name" value="BofC_C"/>
    <property type="match status" value="1"/>
</dbReference>
<keyword evidence="1" id="KW-0812">Transmembrane</keyword>
<dbReference type="EMBL" id="JBHUMM010000002">
    <property type="protein sequence ID" value="MFD2670464.1"/>
    <property type="molecule type" value="Genomic_DNA"/>
</dbReference>
<gene>
    <name evidence="3" type="ORF">ACFSUC_02435</name>
</gene>
<feature type="domain" description="Bypass of forespore C C-terminal" evidence="2">
    <location>
        <begin position="123"/>
        <end position="197"/>
    </location>
</feature>
<keyword evidence="4" id="KW-1185">Reference proteome</keyword>
<organism evidence="3 4">
    <name type="scientific">Marinicrinis sediminis</name>
    <dbReference type="NCBI Taxonomy" id="1652465"/>
    <lineage>
        <taxon>Bacteria</taxon>
        <taxon>Bacillati</taxon>
        <taxon>Bacillota</taxon>
        <taxon>Bacilli</taxon>
        <taxon>Bacillales</taxon>
        <taxon>Paenibacillaceae</taxon>
    </lineage>
</organism>
<reference evidence="4" key="1">
    <citation type="journal article" date="2019" name="Int. J. Syst. Evol. Microbiol.">
        <title>The Global Catalogue of Microorganisms (GCM) 10K type strain sequencing project: providing services to taxonomists for standard genome sequencing and annotation.</title>
        <authorList>
            <consortium name="The Broad Institute Genomics Platform"/>
            <consortium name="The Broad Institute Genome Sequencing Center for Infectious Disease"/>
            <person name="Wu L."/>
            <person name="Ma J."/>
        </authorList>
    </citation>
    <scope>NUCLEOTIDE SEQUENCE [LARGE SCALE GENOMIC DNA]</scope>
    <source>
        <strain evidence="4">KCTC 33676</strain>
    </source>
</reference>
<keyword evidence="1" id="KW-1133">Transmembrane helix</keyword>